<evidence type="ECO:0000313" key="2">
    <source>
        <dbReference type="EMBL" id="CAB4010458.1"/>
    </source>
</evidence>
<dbReference type="EMBL" id="CACRXK020006790">
    <property type="protein sequence ID" value="CAB4010458.1"/>
    <property type="molecule type" value="Genomic_DNA"/>
</dbReference>
<proteinExistence type="predicted"/>
<keyword evidence="3" id="KW-1185">Reference proteome</keyword>
<name>A0A7D9EIM5_PARCT</name>
<accession>A0A7D9EIM5</accession>
<dbReference type="AlphaFoldDB" id="A0A7D9EIM5"/>
<evidence type="ECO:0000256" key="1">
    <source>
        <dbReference type="SAM" id="MobiDB-lite"/>
    </source>
</evidence>
<evidence type="ECO:0000313" key="3">
    <source>
        <dbReference type="Proteomes" id="UP001152795"/>
    </source>
</evidence>
<feature type="compositionally biased region" description="Basic and acidic residues" evidence="1">
    <location>
        <begin position="306"/>
        <end position="318"/>
    </location>
</feature>
<reference evidence="2" key="1">
    <citation type="submission" date="2020-04" db="EMBL/GenBank/DDBJ databases">
        <authorList>
            <person name="Alioto T."/>
            <person name="Alioto T."/>
            <person name="Gomez Garrido J."/>
        </authorList>
    </citation>
    <scope>NUCLEOTIDE SEQUENCE</scope>
    <source>
        <strain evidence="2">A484AB</strain>
    </source>
</reference>
<gene>
    <name evidence="2" type="ORF">PACLA_8A002639</name>
</gene>
<feature type="region of interest" description="Disordered" evidence="1">
    <location>
        <begin position="295"/>
        <end position="318"/>
    </location>
</feature>
<organism evidence="2 3">
    <name type="scientific">Paramuricea clavata</name>
    <name type="common">Red gorgonian</name>
    <name type="synonym">Violescent sea-whip</name>
    <dbReference type="NCBI Taxonomy" id="317549"/>
    <lineage>
        <taxon>Eukaryota</taxon>
        <taxon>Metazoa</taxon>
        <taxon>Cnidaria</taxon>
        <taxon>Anthozoa</taxon>
        <taxon>Octocorallia</taxon>
        <taxon>Malacalcyonacea</taxon>
        <taxon>Plexauridae</taxon>
        <taxon>Paramuricea</taxon>
    </lineage>
</organism>
<sequence length="336" mass="38916">MLVNIRFVDKDGNCYGILNEVDDTTSLLNVRTRASSVLKSLPINYLFTWRDTPVSPKQENIFKVHRCANLISDHPGLFDLVINVEETREGNDSCDQLTSKYKTDQDSSAGKFSTTKHSGKIKQGLDIFTLEEIERHDISKLEKERRMFWNNLACEISSHPVYKHWNLQAVVGLIDTEWTMRKSELLKLEANHLLKKIQKKDLKDSFKHKTGEKEKKLLQILDRLSRLEHRRKTTYKLIEDLHTQLKRSTTDRHLTEEKIEDQESELDTVFTELKCCLAGLEKFIMYSKKDIYNPDGVNDSASSTMEKPKAPTLTHEELSSITQSVVDDWQIDDLSD</sequence>
<comment type="caution">
    <text evidence="2">The sequence shown here is derived from an EMBL/GenBank/DDBJ whole genome shotgun (WGS) entry which is preliminary data.</text>
</comment>
<dbReference type="Proteomes" id="UP001152795">
    <property type="component" value="Unassembled WGS sequence"/>
</dbReference>
<protein>
    <submittedName>
        <fullName evidence="2">Uncharacterized protein</fullName>
    </submittedName>
</protein>